<organism evidence="2 3">
    <name type="scientific">Phycomyces blakesleeanus (strain ATCC 8743b / DSM 1359 / FGSC 10004 / NBRC 33097 / NRRL 1555)</name>
    <dbReference type="NCBI Taxonomy" id="763407"/>
    <lineage>
        <taxon>Eukaryota</taxon>
        <taxon>Fungi</taxon>
        <taxon>Fungi incertae sedis</taxon>
        <taxon>Mucoromycota</taxon>
        <taxon>Mucoromycotina</taxon>
        <taxon>Mucoromycetes</taxon>
        <taxon>Mucorales</taxon>
        <taxon>Phycomycetaceae</taxon>
        <taxon>Phycomyces</taxon>
    </lineage>
</organism>
<dbReference type="RefSeq" id="XP_018289710.1">
    <property type="nucleotide sequence ID" value="XM_018442196.1"/>
</dbReference>
<protein>
    <submittedName>
        <fullName evidence="2">Uncharacterized protein</fullName>
    </submittedName>
</protein>
<feature type="signal peptide" evidence="1">
    <location>
        <begin position="1"/>
        <end position="19"/>
    </location>
</feature>
<keyword evidence="3" id="KW-1185">Reference proteome</keyword>
<gene>
    <name evidence="2" type="ORF">PHYBLDRAFT_69990</name>
</gene>
<proteinExistence type="predicted"/>
<evidence type="ECO:0000313" key="3">
    <source>
        <dbReference type="Proteomes" id="UP000077315"/>
    </source>
</evidence>
<name>A0A163DJF9_PHYB8</name>
<accession>A0A163DJF9</accession>
<reference evidence="3" key="1">
    <citation type="submission" date="2015-06" db="EMBL/GenBank/DDBJ databases">
        <title>Expansion of signal transduction pathways in fungi by whole-genome duplication.</title>
        <authorList>
            <consortium name="DOE Joint Genome Institute"/>
            <person name="Corrochano L.M."/>
            <person name="Kuo A."/>
            <person name="Marcet-Houben M."/>
            <person name="Polaino S."/>
            <person name="Salamov A."/>
            <person name="Villalobos J.M."/>
            <person name="Alvarez M.I."/>
            <person name="Avalos J."/>
            <person name="Benito E.P."/>
            <person name="Benoit I."/>
            <person name="Burger G."/>
            <person name="Camino L.P."/>
            <person name="Canovas D."/>
            <person name="Cerda-Olmedo E."/>
            <person name="Cheng J.-F."/>
            <person name="Dominguez A."/>
            <person name="Elias M."/>
            <person name="Eslava A.P."/>
            <person name="Glaser F."/>
            <person name="Grimwood J."/>
            <person name="Gutierrez G."/>
            <person name="Heitman J."/>
            <person name="Henrissat B."/>
            <person name="Iturriaga E.A."/>
            <person name="Lang B.F."/>
            <person name="Lavin J.L."/>
            <person name="Lee S."/>
            <person name="Li W."/>
            <person name="Lindquist E."/>
            <person name="Lopez-Garcia S."/>
            <person name="Luque E.M."/>
            <person name="Marcos A.T."/>
            <person name="Martin J."/>
            <person name="McCluskey K."/>
            <person name="Medina H.R."/>
            <person name="Miralles-Duran A."/>
            <person name="Miyazaki A."/>
            <person name="Munoz-Torres E."/>
            <person name="Oguiza J.A."/>
            <person name="Ohm R."/>
            <person name="Olmedo M."/>
            <person name="Orejas M."/>
            <person name="Ortiz-Castellanos L."/>
            <person name="Pisabarro A.G."/>
            <person name="Rodriguez-Romero J."/>
            <person name="Ruiz-Herrera J."/>
            <person name="Ruiz-Vazquez R."/>
            <person name="Sanz C."/>
            <person name="Schackwitz W."/>
            <person name="Schmutz J."/>
            <person name="Shahriari M."/>
            <person name="Shelest E."/>
            <person name="Silva-Franco F."/>
            <person name="Soanes D."/>
            <person name="Syed K."/>
            <person name="Tagua V.G."/>
            <person name="Talbot N.J."/>
            <person name="Thon M."/>
            <person name="De vries R.P."/>
            <person name="Wiebenga A."/>
            <person name="Yadav J.S."/>
            <person name="Braun E.L."/>
            <person name="Baker S."/>
            <person name="Garre V."/>
            <person name="Horwitz B."/>
            <person name="Torres-Martinez S."/>
            <person name="Idnurm A."/>
            <person name="Herrera-Estrella A."/>
            <person name="Gabaldon T."/>
            <person name="Grigoriev I.V."/>
        </authorList>
    </citation>
    <scope>NUCLEOTIDE SEQUENCE [LARGE SCALE GENOMIC DNA]</scope>
    <source>
        <strain evidence="3">NRRL 1555(-)</strain>
    </source>
</reference>
<dbReference type="Proteomes" id="UP000077315">
    <property type="component" value="Unassembled WGS sequence"/>
</dbReference>
<dbReference type="InParanoid" id="A0A163DJF9"/>
<dbReference type="VEuPathDB" id="FungiDB:PHYBLDRAFT_69990"/>
<dbReference type="GeneID" id="29003102"/>
<evidence type="ECO:0000256" key="1">
    <source>
        <dbReference type="SAM" id="SignalP"/>
    </source>
</evidence>
<feature type="chain" id="PRO_5007842292" evidence="1">
    <location>
        <begin position="20"/>
        <end position="161"/>
    </location>
</feature>
<keyword evidence="1" id="KW-0732">Signal</keyword>
<sequence length="161" mass="19114">MSTNYFVLLWCQVINVSSAFPVNDCNPSGTGFFIGVVGLFNNNNKNTNISYLQCHSELHHTVLLISESFDVQVHRAFPQTEFVHKYYPNSLQYLLVQDHNVNLYVACRYLNSKDPECHSLVHYLQTHKRLRIWRLLVICFRKCQLTRMIYKEIKDVYYMWL</sequence>
<evidence type="ECO:0000313" key="2">
    <source>
        <dbReference type="EMBL" id="OAD71670.1"/>
    </source>
</evidence>
<dbReference type="AlphaFoldDB" id="A0A163DJF9"/>
<dbReference type="EMBL" id="KV440985">
    <property type="protein sequence ID" value="OAD71670.1"/>
    <property type="molecule type" value="Genomic_DNA"/>
</dbReference>